<dbReference type="GO" id="GO:0006355">
    <property type="term" value="P:regulation of DNA-templated transcription"/>
    <property type="evidence" value="ECO:0007669"/>
    <property type="project" value="InterPro"/>
</dbReference>
<evidence type="ECO:0000256" key="2">
    <source>
        <dbReference type="ARBA" id="ARBA00023125"/>
    </source>
</evidence>
<dbReference type="Gene3D" id="1.25.10.10">
    <property type="entry name" value="Leucine-rich Repeat Variant"/>
    <property type="match status" value="1"/>
</dbReference>
<protein>
    <recommendedName>
        <fullName evidence="4">OmpR/PhoB-type domain-containing protein</fullName>
    </recommendedName>
</protein>
<dbReference type="OrthoDB" id="9789465at2"/>
<dbReference type="Gene3D" id="1.25.40.10">
    <property type="entry name" value="Tetratricopeptide repeat domain"/>
    <property type="match status" value="2"/>
</dbReference>
<dbReference type="InterPro" id="IPR016024">
    <property type="entry name" value="ARM-type_fold"/>
</dbReference>
<proteinExistence type="inferred from homology"/>
<gene>
    <name evidence="5" type="ORF">A9Q02_11700</name>
</gene>
<dbReference type="GO" id="GO:0000160">
    <property type="term" value="P:phosphorelay signal transduction system"/>
    <property type="evidence" value="ECO:0007669"/>
    <property type="project" value="InterPro"/>
</dbReference>
<organism evidence="5 6">
    <name type="scientific">Candidatus Chloroploca asiatica</name>
    <dbReference type="NCBI Taxonomy" id="1506545"/>
    <lineage>
        <taxon>Bacteria</taxon>
        <taxon>Bacillati</taxon>
        <taxon>Chloroflexota</taxon>
        <taxon>Chloroflexia</taxon>
        <taxon>Chloroflexales</taxon>
        <taxon>Chloroflexineae</taxon>
        <taxon>Oscillochloridaceae</taxon>
        <taxon>Candidatus Chloroploca</taxon>
    </lineage>
</organism>
<dbReference type="AlphaFoldDB" id="A0A2H3KW67"/>
<accession>A0A2H3KW67</accession>
<keyword evidence="6" id="KW-1185">Reference proteome</keyword>
<sequence length="1052" mass="118547">MATVLRRPLLLEKIVALLEEGHLFINAPAGYGKTMLLQSLQTERPLTHLIALTPADSDLAVLAARLEALRQPENTLLLDDVHHLLTADGAIQWLQQQMRQPRPRWILAGRQPLFAATDLALYGRIHQLNMADLAFTEREARILLGDGRPELDAWRQRLEGWPLGLGLLKNLGALANPQPIAEQQLFAYLTEQLLDALPAELRRFMLVTAVPLTFNVPLAAHLLPASDPTAAIQILLTRNLFLYQDEPDGTYRYPDLVRTFLRQQLPSAERDALVITVIAWLQAGGQLSAAIEHALEAGLATQAADLLALPEAFAAMRAHGHFLTHHRWFTALPPALAAERPLLWLRNGAALFHLHARRREAWAYLEHGVALAKQHDHMDVYRLGLRYMAFVHGDEGRLRQALALYQQLIARPDLEVPQYIAALQDMIGLHASLAQFDLAHYRYRQLQERQATGETTGTIIAEINLASQVLTVQGRWAEAHALLTDALRKAEARNNLQDAVFVRRNLGHLRMEQGNWAGQRENLVSLDALLSRLELLDERIDWILQHDRSLLAVAEGRFAEAAALLRGRSQAADAIDSPQLRLLYATARVWLARRQGDYEIAIQGADAALTDATEFPYLQGRLALERDLAVLLASLPDGDLRGFRFTPQSRALIPMRARAELVRLRMALALVCWRLGHPRWRRLAQRVLAEGQRPYFSHLLTTRDPELAAEFWKMLLVEALAPERAIAALRTIGQSGPLFPLLHHANAVIRHRTAEVLMQLGDEQAMPTLTTAIAAETDNAVKKTLERALETLEALPPPPLQIRLLGDFSLQRGEQHYRTDAFPRPIVARLLQYFVLYAGKPIPRDQILEALWPEGDPEKAAGILRTLNSHLRTVLDPYMRPRGPNRYIVAERNNYYFDPYGVVASDLSSFTREVAQALALGALDPTELASLERTLTAYAPLLPDLPYADWLIEPRQRLDDLYLEGCLCLAEGYLTQRAWHPSELWLRRALRAAPWLEQAWQLLIRLYARQGQRARALQAYHEATAALHQELGVGLSALTHWLYERVERGEAI</sequence>
<dbReference type="Gene3D" id="1.10.10.10">
    <property type="entry name" value="Winged helix-like DNA-binding domain superfamily/Winged helix DNA-binding domain"/>
    <property type="match status" value="1"/>
</dbReference>
<comment type="similarity">
    <text evidence="1">Belongs to the AfsR/DnrI/RedD regulatory family.</text>
</comment>
<dbReference type="SUPFAM" id="SSF46894">
    <property type="entry name" value="C-terminal effector domain of the bipartite response regulators"/>
    <property type="match status" value="1"/>
</dbReference>
<evidence type="ECO:0000256" key="3">
    <source>
        <dbReference type="PROSITE-ProRule" id="PRU01091"/>
    </source>
</evidence>
<dbReference type="PROSITE" id="PS51755">
    <property type="entry name" value="OMPR_PHOB"/>
    <property type="match status" value="1"/>
</dbReference>
<evidence type="ECO:0000259" key="4">
    <source>
        <dbReference type="PROSITE" id="PS51755"/>
    </source>
</evidence>
<dbReference type="SUPFAM" id="SSF48452">
    <property type="entry name" value="TPR-like"/>
    <property type="match status" value="1"/>
</dbReference>
<dbReference type="InterPro" id="IPR059106">
    <property type="entry name" value="WHD_MalT"/>
</dbReference>
<name>A0A2H3KW67_9CHLR</name>
<dbReference type="EMBL" id="LYXE01000066">
    <property type="protein sequence ID" value="PDV99604.1"/>
    <property type="molecule type" value="Genomic_DNA"/>
</dbReference>
<dbReference type="Pfam" id="PF03704">
    <property type="entry name" value="BTAD"/>
    <property type="match status" value="1"/>
</dbReference>
<dbReference type="InterPro" id="IPR036388">
    <property type="entry name" value="WH-like_DNA-bd_sf"/>
</dbReference>
<dbReference type="InterPro" id="IPR001867">
    <property type="entry name" value="OmpR/PhoB-type_DNA-bd"/>
</dbReference>
<evidence type="ECO:0000313" key="6">
    <source>
        <dbReference type="Proteomes" id="UP000220922"/>
    </source>
</evidence>
<comment type="caution">
    <text evidence="5">The sequence shown here is derived from an EMBL/GenBank/DDBJ whole genome shotgun (WGS) entry which is preliminary data.</text>
</comment>
<dbReference type="InterPro" id="IPR027417">
    <property type="entry name" value="P-loop_NTPase"/>
</dbReference>
<dbReference type="PANTHER" id="PTHR35807:SF2">
    <property type="entry name" value="TRANSCRIPTIONAL ACTIVATOR DOMAIN"/>
    <property type="match status" value="1"/>
</dbReference>
<dbReference type="SUPFAM" id="SSF48371">
    <property type="entry name" value="ARM repeat"/>
    <property type="match status" value="1"/>
</dbReference>
<dbReference type="InterPro" id="IPR011989">
    <property type="entry name" value="ARM-like"/>
</dbReference>
<dbReference type="InterPro" id="IPR005158">
    <property type="entry name" value="BTAD"/>
</dbReference>
<evidence type="ECO:0000313" key="5">
    <source>
        <dbReference type="EMBL" id="PDV99604.1"/>
    </source>
</evidence>
<feature type="domain" description="OmpR/PhoB-type" evidence="4">
    <location>
        <begin position="789"/>
        <end position="899"/>
    </location>
</feature>
<dbReference type="SUPFAM" id="SSF52540">
    <property type="entry name" value="P-loop containing nucleoside triphosphate hydrolases"/>
    <property type="match status" value="1"/>
</dbReference>
<dbReference type="PANTHER" id="PTHR35807">
    <property type="entry name" value="TRANSCRIPTIONAL REGULATOR REDD-RELATED"/>
    <property type="match status" value="1"/>
</dbReference>
<dbReference type="InterPro" id="IPR016032">
    <property type="entry name" value="Sig_transdc_resp-reg_C-effctor"/>
</dbReference>
<dbReference type="InterPro" id="IPR011990">
    <property type="entry name" value="TPR-like_helical_dom_sf"/>
</dbReference>
<dbReference type="GO" id="GO:0003677">
    <property type="term" value="F:DNA binding"/>
    <property type="evidence" value="ECO:0007669"/>
    <property type="project" value="UniProtKB-UniRule"/>
</dbReference>
<feature type="DNA-binding region" description="OmpR/PhoB-type" evidence="3">
    <location>
        <begin position="789"/>
        <end position="899"/>
    </location>
</feature>
<dbReference type="InterPro" id="IPR051677">
    <property type="entry name" value="AfsR-DnrI-RedD_regulator"/>
</dbReference>
<dbReference type="Pfam" id="PF25873">
    <property type="entry name" value="WHD_MalT"/>
    <property type="match status" value="1"/>
</dbReference>
<keyword evidence="2 3" id="KW-0238">DNA-binding</keyword>
<dbReference type="Proteomes" id="UP000220922">
    <property type="component" value="Unassembled WGS sequence"/>
</dbReference>
<dbReference type="SMART" id="SM01043">
    <property type="entry name" value="BTAD"/>
    <property type="match status" value="1"/>
</dbReference>
<reference evidence="5 6" key="1">
    <citation type="submission" date="2016-05" db="EMBL/GenBank/DDBJ databases">
        <authorList>
            <person name="Lavstsen T."/>
            <person name="Jespersen J.S."/>
        </authorList>
    </citation>
    <scope>NUCLEOTIDE SEQUENCE [LARGE SCALE GENOMIC DNA]</scope>
    <source>
        <strain evidence="5 6">B7-9</strain>
    </source>
</reference>
<evidence type="ECO:0000256" key="1">
    <source>
        <dbReference type="ARBA" id="ARBA00005820"/>
    </source>
</evidence>